<gene>
    <name evidence="1" type="ORF">SCLCIDRAFT_250575</name>
</gene>
<sequence length="98" mass="11143">MVVDEDVILSNIILCTAAEAQHKYVFQRYFQTRSAPRPGTGNDHISVFRPSIHSLTNLNTDKYVCHSSAIRVQHCQCCMSDDKGMSYLKRNEQVHAKS</sequence>
<keyword evidence="2" id="KW-1185">Reference proteome</keyword>
<proteinExistence type="predicted"/>
<reference evidence="1 2" key="1">
    <citation type="submission" date="2014-04" db="EMBL/GenBank/DDBJ databases">
        <authorList>
            <consortium name="DOE Joint Genome Institute"/>
            <person name="Kuo A."/>
            <person name="Kohler A."/>
            <person name="Nagy L.G."/>
            <person name="Floudas D."/>
            <person name="Copeland A."/>
            <person name="Barry K.W."/>
            <person name="Cichocki N."/>
            <person name="Veneault-Fourrey C."/>
            <person name="LaButti K."/>
            <person name="Lindquist E.A."/>
            <person name="Lipzen A."/>
            <person name="Lundell T."/>
            <person name="Morin E."/>
            <person name="Murat C."/>
            <person name="Sun H."/>
            <person name="Tunlid A."/>
            <person name="Henrissat B."/>
            <person name="Grigoriev I.V."/>
            <person name="Hibbett D.S."/>
            <person name="Martin F."/>
            <person name="Nordberg H.P."/>
            <person name="Cantor M.N."/>
            <person name="Hua S.X."/>
        </authorList>
    </citation>
    <scope>NUCLEOTIDE SEQUENCE [LARGE SCALE GENOMIC DNA]</scope>
    <source>
        <strain evidence="1 2">Foug A</strain>
    </source>
</reference>
<reference evidence="2" key="2">
    <citation type="submission" date="2015-01" db="EMBL/GenBank/DDBJ databases">
        <title>Evolutionary Origins and Diversification of the Mycorrhizal Mutualists.</title>
        <authorList>
            <consortium name="DOE Joint Genome Institute"/>
            <consortium name="Mycorrhizal Genomics Consortium"/>
            <person name="Kohler A."/>
            <person name="Kuo A."/>
            <person name="Nagy L.G."/>
            <person name="Floudas D."/>
            <person name="Copeland A."/>
            <person name="Barry K.W."/>
            <person name="Cichocki N."/>
            <person name="Veneault-Fourrey C."/>
            <person name="LaButti K."/>
            <person name="Lindquist E.A."/>
            <person name="Lipzen A."/>
            <person name="Lundell T."/>
            <person name="Morin E."/>
            <person name="Murat C."/>
            <person name="Riley R."/>
            <person name="Ohm R."/>
            <person name="Sun H."/>
            <person name="Tunlid A."/>
            <person name="Henrissat B."/>
            <person name="Grigoriev I.V."/>
            <person name="Hibbett D.S."/>
            <person name="Martin F."/>
        </authorList>
    </citation>
    <scope>NUCLEOTIDE SEQUENCE [LARGE SCALE GENOMIC DNA]</scope>
    <source>
        <strain evidence="2">Foug A</strain>
    </source>
</reference>
<dbReference type="AlphaFoldDB" id="A0A0C2Z2U9"/>
<protein>
    <submittedName>
        <fullName evidence="1">Uncharacterized protein</fullName>
    </submittedName>
</protein>
<dbReference type="Proteomes" id="UP000053989">
    <property type="component" value="Unassembled WGS sequence"/>
</dbReference>
<dbReference type="EMBL" id="KN822121">
    <property type="protein sequence ID" value="KIM56208.1"/>
    <property type="molecule type" value="Genomic_DNA"/>
</dbReference>
<organism evidence="1 2">
    <name type="scientific">Scleroderma citrinum Foug A</name>
    <dbReference type="NCBI Taxonomy" id="1036808"/>
    <lineage>
        <taxon>Eukaryota</taxon>
        <taxon>Fungi</taxon>
        <taxon>Dikarya</taxon>
        <taxon>Basidiomycota</taxon>
        <taxon>Agaricomycotina</taxon>
        <taxon>Agaricomycetes</taxon>
        <taxon>Agaricomycetidae</taxon>
        <taxon>Boletales</taxon>
        <taxon>Sclerodermatineae</taxon>
        <taxon>Sclerodermataceae</taxon>
        <taxon>Scleroderma</taxon>
    </lineage>
</organism>
<dbReference type="HOGENOM" id="CLU_2334855_0_0_1"/>
<evidence type="ECO:0000313" key="2">
    <source>
        <dbReference type="Proteomes" id="UP000053989"/>
    </source>
</evidence>
<name>A0A0C2Z2U9_9AGAM</name>
<evidence type="ECO:0000313" key="1">
    <source>
        <dbReference type="EMBL" id="KIM56208.1"/>
    </source>
</evidence>
<accession>A0A0C2Z2U9</accession>
<dbReference type="InParanoid" id="A0A0C2Z2U9"/>